<keyword evidence="3" id="KW-1185">Reference proteome</keyword>
<dbReference type="AlphaFoldDB" id="A0AAD7K1A7"/>
<gene>
    <name evidence="2" type="ORF">B0H16DRAFT_1407893</name>
</gene>
<protein>
    <recommendedName>
        <fullName evidence="4">F-box domain-containing protein</fullName>
    </recommendedName>
</protein>
<comment type="caution">
    <text evidence="2">The sequence shown here is derived from an EMBL/GenBank/DDBJ whole genome shotgun (WGS) entry which is preliminary data.</text>
</comment>
<accession>A0AAD7K1A7</accession>
<evidence type="ECO:0000313" key="3">
    <source>
        <dbReference type="Proteomes" id="UP001215598"/>
    </source>
</evidence>
<feature type="coiled-coil region" evidence="1">
    <location>
        <begin position="3"/>
        <end position="37"/>
    </location>
</feature>
<keyword evidence="1" id="KW-0175">Coiled coil</keyword>
<evidence type="ECO:0000256" key="1">
    <source>
        <dbReference type="SAM" id="Coils"/>
    </source>
</evidence>
<dbReference type="Proteomes" id="UP001215598">
    <property type="component" value="Unassembled WGS sequence"/>
</dbReference>
<name>A0AAD7K1A7_9AGAR</name>
<reference evidence="2" key="1">
    <citation type="submission" date="2023-03" db="EMBL/GenBank/DDBJ databases">
        <title>Massive genome expansion in bonnet fungi (Mycena s.s.) driven by repeated elements and novel gene families across ecological guilds.</title>
        <authorList>
            <consortium name="Lawrence Berkeley National Laboratory"/>
            <person name="Harder C.B."/>
            <person name="Miyauchi S."/>
            <person name="Viragh M."/>
            <person name="Kuo A."/>
            <person name="Thoen E."/>
            <person name="Andreopoulos B."/>
            <person name="Lu D."/>
            <person name="Skrede I."/>
            <person name="Drula E."/>
            <person name="Henrissat B."/>
            <person name="Morin E."/>
            <person name="Kohler A."/>
            <person name="Barry K."/>
            <person name="LaButti K."/>
            <person name="Morin E."/>
            <person name="Salamov A."/>
            <person name="Lipzen A."/>
            <person name="Mereny Z."/>
            <person name="Hegedus B."/>
            <person name="Baldrian P."/>
            <person name="Stursova M."/>
            <person name="Weitz H."/>
            <person name="Taylor A."/>
            <person name="Grigoriev I.V."/>
            <person name="Nagy L.G."/>
            <person name="Martin F."/>
            <person name="Kauserud H."/>
        </authorList>
    </citation>
    <scope>NUCLEOTIDE SEQUENCE</scope>
    <source>
        <strain evidence="2">CBHHK182m</strain>
    </source>
</reference>
<evidence type="ECO:0000313" key="2">
    <source>
        <dbReference type="EMBL" id="KAJ7774844.1"/>
    </source>
</evidence>
<sequence length="415" mass="46191">MSVEDIQARIDRLSAEIERHKDAIDQLEHSKSAAQRELNAIHDPVARLPLEISSEIFLQCLSFSLEPKPLAAPMLLLNICNAWTNIALSTPALWTAISNSFPCDELLQAWLQRARAYPLSVVIVGYVEDRVRAILGKYSTQFKHLEIFSEEPHLDPFLAIGPFPCLETLEIGSFSEDSDEPYDVSMTQIIDLLRLAPNLVECTFNDIPTIPDHGSVTEVFVTVPKLQALMFGKTTNLSELESHDDILCFITLPALTTLFLSLDFIAIDHFLLFLERSLPPLKKLGMGLGCLNCPFVELKKCLRLVPSLTHLELCIASTDLLLALASFPSDFLPNLQSLKIRHSFETVAIGTDAVYQAILDALSNRRTQLRNFDFRGDAIGPLAHKVYNALKQLCADGAEIYIGTDDYNLLDVGAL</sequence>
<dbReference type="EMBL" id="JARKIB010000011">
    <property type="protein sequence ID" value="KAJ7774844.1"/>
    <property type="molecule type" value="Genomic_DNA"/>
</dbReference>
<proteinExistence type="predicted"/>
<dbReference type="SUPFAM" id="SSF52047">
    <property type="entry name" value="RNI-like"/>
    <property type="match status" value="1"/>
</dbReference>
<dbReference type="InterPro" id="IPR032675">
    <property type="entry name" value="LRR_dom_sf"/>
</dbReference>
<dbReference type="Gene3D" id="3.80.10.10">
    <property type="entry name" value="Ribonuclease Inhibitor"/>
    <property type="match status" value="1"/>
</dbReference>
<evidence type="ECO:0008006" key="4">
    <source>
        <dbReference type="Google" id="ProtNLM"/>
    </source>
</evidence>
<organism evidence="2 3">
    <name type="scientific">Mycena metata</name>
    <dbReference type="NCBI Taxonomy" id="1033252"/>
    <lineage>
        <taxon>Eukaryota</taxon>
        <taxon>Fungi</taxon>
        <taxon>Dikarya</taxon>
        <taxon>Basidiomycota</taxon>
        <taxon>Agaricomycotina</taxon>
        <taxon>Agaricomycetes</taxon>
        <taxon>Agaricomycetidae</taxon>
        <taxon>Agaricales</taxon>
        <taxon>Marasmiineae</taxon>
        <taxon>Mycenaceae</taxon>
        <taxon>Mycena</taxon>
    </lineage>
</organism>